<sequence>MKRTTATIAGLGILALVAYPAFANAQDSNADATPPAGGPATISFSDLSMADGSADDGTCATRYSNSYTAPQAGQSDQDQSQAQSDQDNDIVITETDGTVGAGIYTLSNTYAIVFPDSDNGDAVEVQMFASGLSGESPVTGVFSDGTCRGRISVEVDGSAS</sequence>
<evidence type="ECO:0000256" key="1">
    <source>
        <dbReference type="SAM" id="MobiDB-lite"/>
    </source>
</evidence>
<feature type="region of interest" description="Disordered" evidence="1">
    <location>
        <begin position="61"/>
        <end position="88"/>
    </location>
</feature>
<proteinExistence type="predicted"/>
<keyword evidence="2" id="KW-0732">Signal</keyword>
<evidence type="ECO:0008006" key="5">
    <source>
        <dbReference type="Google" id="ProtNLM"/>
    </source>
</evidence>
<accession>A0ABQ3EJR8</accession>
<evidence type="ECO:0000313" key="3">
    <source>
        <dbReference type="EMBL" id="GHB38216.1"/>
    </source>
</evidence>
<feature type="compositionally biased region" description="Low complexity" evidence="1">
    <location>
        <begin position="71"/>
        <end position="85"/>
    </location>
</feature>
<protein>
    <recommendedName>
        <fullName evidence="5">Secreted protein</fullName>
    </recommendedName>
</protein>
<gene>
    <name evidence="3" type="ORF">GCM10007094_29470</name>
</gene>
<dbReference type="Proteomes" id="UP000637980">
    <property type="component" value="Unassembled WGS sequence"/>
</dbReference>
<organism evidence="3 4">
    <name type="scientific">Pseudovibrio japonicus</name>
    <dbReference type="NCBI Taxonomy" id="366534"/>
    <lineage>
        <taxon>Bacteria</taxon>
        <taxon>Pseudomonadati</taxon>
        <taxon>Pseudomonadota</taxon>
        <taxon>Alphaproteobacteria</taxon>
        <taxon>Hyphomicrobiales</taxon>
        <taxon>Stappiaceae</taxon>
        <taxon>Pseudovibrio</taxon>
    </lineage>
</organism>
<reference evidence="4" key="1">
    <citation type="journal article" date="2019" name="Int. J. Syst. Evol. Microbiol.">
        <title>The Global Catalogue of Microorganisms (GCM) 10K type strain sequencing project: providing services to taxonomists for standard genome sequencing and annotation.</title>
        <authorList>
            <consortium name="The Broad Institute Genomics Platform"/>
            <consortium name="The Broad Institute Genome Sequencing Center for Infectious Disease"/>
            <person name="Wu L."/>
            <person name="Ma J."/>
        </authorList>
    </citation>
    <scope>NUCLEOTIDE SEQUENCE [LARGE SCALE GENOMIC DNA]</scope>
    <source>
        <strain evidence="4">KCTC 12861</strain>
    </source>
</reference>
<feature type="chain" id="PRO_5045708996" description="Secreted protein" evidence="2">
    <location>
        <begin position="26"/>
        <end position="160"/>
    </location>
</feature>
<dbReference type="RefSeq" id="WP_189437566.1">
    <property type="nucleotide sequence ID" value="NZ_BMXE01000005.1"/>
</dbReference>
<dbReference type="EMBL" id="BMXE01000005">
    <property type="protein sequence ID" value="GHB38216.1"/>
    <property type="molecule type" value="Genomic_DNA"/>
</dbReference>
<evidence type="ECO:0000256" key="2">
    <source>
        <dbReference type="SAM" id="SignalP"/>
    </source>
</evidence>
<keyword evidence="4" id="KW-1185">Reference proteome</keyword>
<name>A0ABQ3EJR8_9HYPH</name>
<comment type="caution">
    <text evidence="3">The sequence shown here is derived from an EMBL/GenBank/DDBJ whole genome shotgun (WGS) entry which is preliminary data.</text>
</comment>
<feature type="signal peptide" evidence="2">
    <location>
        <begin position="1"/>
        <end position="25"/>
    </location>
</feature>
<evidence type="ECO:0000313" key="4">
    <source>
        <dbReference type="Proteomes" id="UP000637980"/>
    </source>
</evidence>